<name>A0A0G1YXH9_9BACT</name>
<proteinExistence type="inferred from homology"/>
<dbReference type="Pfam" id="PF02130">
    <property type="entry name" value="YbeY"/>
    <property type="match status" value="1"/>
</dbReference>
<dbReference type="EC" id="3.1.-.-" evidence="7"/>
<dbReference type="InterPro" id="IPR002036">
    <property type="entry name" value="YbeY"/>
</dbReference>
<dbReference type="GO" id="GO:0006364">
    <property type="term" value="P:rRNA processing"/>
    <property type="evidence" value="ECO:0007669"/>
    <property type="project" value="UniProtKB-UniRule"/>
</dbReference>
<keyword evidence="2 7" id="KW-0540">Nuclease</keyword>
<evidence type="ECO:0000256" key="4">
    <source>
        <dbReference type="ARBA" id="ARBA00022759"/>
    </source>
</evidence>
<feature type="binding site" evidence="7">
    <location>
        <position position="108"/>
    </location>
    <ligand>
        <name>Zn(2+)</name>
        <dbReference type="ChEBI" id="CHEBI:29105"/>
        <note>catalytic</note>
    </ligand>
</feature>
<comment type="caution">
    <text evidence="8">The sequence shown here is derived from an EMBL/GenBank/DDBJ whole genome shotgun (WGS) entry which is preliminary data.</text>
</comment>
<feature type="binding site" evidence="7">
    <location>
        <position position="114"/>
    </location>
    <ligand>
        <name>Zn(2+)</name>
        <dbReference type="ChEBI" id="CHEBI:29105"/>
        <note>catalytic</note>
    </ligand>
</feature>
<dbReference type="SUPFAM" id="SSF55486">
    <property type="entry name" value="Metalloproteases ('zincins'), catalytic domain"/>
    <property type="match status" value="1"/>
</dbReference>
<dbReference type="AlphaFoldDB" id="A0A0G1YXH9"/>
<evidence type="ECO:0000256" key="3">
    <source>
        <dbReference type="ARBA" id="ARBA00022723"/>
    </source>
</evidence>
<dbReference type="GO" id="GO:0004521">
    <property type="term" value="F:RNA endonuclease activity"/>
    <property type="evidence" value="ECO:0007669"/>
    <property type="project" value="UniProtKB-UniRule"/>
</dbReference>
<dbReference type="GO" id="GO:0008270">
    <property type="term" value="F:zinc ion binding"/>
    <property type="evidence" value="ECO:0007669"/>
    <property type="project" value="UniProtKB-UniRule"/>
</dbReference>
<dbReference type="HAMAP" id="MF_00009">
    <property type="entry name" value="Endoribonucl_YbeY"/>
    <property type="match status" value="1"/>
</dbReference>
<dbReference type="Gene3D" id="3.40.390.30">
    <property type="entry name" value="Metalloproteases ('zincins'), catalytic domain"/>
    <property type="match status" value="1"/>
</dbReference>
<protein>
    <recommendedName>
        <fullName evidence="7">Endoribonuclease YbeY</fullName>
        <ecNumber evidence="7">3.1.-.-</ecNumber>
    </recommendedName>
</protein>
<feature type="binding site" evidence="7">
    <location>
        <position position="104"/>
    </location>
    <ligand>
        <name>Zn(2+)</name>
        <dbReference type="ChEBI" id="CHEBI:29105"/>
        <note>catalytic</note>
    </ligand>
</feature>
<reference evidence="8 9" key="1">
    <citation type="journal article" date="2015" name="Nature">
        <title>rRNA introns, odd ribosomes, and small enigmatic genomes across a large radiation of phyla.</title>
        <authorList>
            <person name="Brown C.T."/>
            <person name="Hug L.A."/>
            <person name="Thomas B.C."/>
            <person name="Sharon I."/>
            <person name="Castelle C.J."/>
            <person name="Singh A."/>
            <person name="Wilkins M.J."/>
            <person name="Williams K.H."/>
            <person name="Banfield J.F."/>
        </authorList>
    </citation>
    <scope>NUCLEOTIDE SEQUENCE [LARGE SCALE GENOMIC DNA]</scope>
</reference>
<comment type="subcellular location">
    <subcellularLocation>
        <location evidence="7">Cytoplasm</location>
    </subcellularLocation>
</comment>
<keyword evidence="7" id="KW-0698">rRNA processing</keyword>
<dbReference type="GO" id="GO:0004222">
    <property type="term" value="F:metalloendopeptidase activity"/>
    <property type="evidence" value="ECO:0007669"/>
    <property type="project" value="InterPro"/>
</dbReference>
<dbReference type="GO" id="GO:0005737">
    <property type="term" value="C:cytoplasm"/>
    <property type="evidence" value="ECO:0007669"/>
    <property type="project" value="UniProtKB-SubCell"/>
</dbReference>
<comment type="cofactor">
    <cofactor evidence="7">
        <name>Zn(2+)</name>
        <dbReference type="ChEBI" id="CHEBI:29105"/>
    </cofactor>
    <text evidence="7">Binds 1 zinc ion.</text>
</comment>
<evidence type="ECO:0000256" key="2">
    <source>
        <dbReference type="ARBA" id="ARBA00022722"/>
    </source>
</evidence>
<evidence type="ECO:0000256" key="6">
    <source>
        <dbReference type="ARBA" id="ARBA00022833"/>
    </source>
</evidence>
<keyword evidence="7" id="KW-0963">Cytoplasm</keyword>
<keyword evidence="6 7" id="KW-0862">Zinc</keyword>
<evidence type="ECO:0000256" key="5">
    <source>
        <dbReference type="ARBA" id="ARBA00022801"/>
    </source>
</evidence>
<dbReference type="EMBL" id="LCSD01000003">
    <property type="protein sequence ID" value="KKW47885.1"/>
    <property type="molecule type" value="Genomic_DNA"/>
</dbReference>
<comment type="similarity">
    <text evidence="1 7">Belongs to the endoribonuclease YbeY family.</text>
</comment>
<evidence type="ECO:0000313" key="9">
    <source>
        <dbReference type="Proteomes" id="UP000034789"/>
    </source>
</evidence>
<evidence type="ECO:0000256" key="1">
    <source>
        <dbReference type="ARBA" id="ARBA00010875"/>
    </source>
</evidence>
<keyword evidence="7" id="KW-0690">Ribosome biogenesis</keyword>
<dbReference type="Proteomes" id="UP000034789">
    <property type="component" value="Unassembled WGS sequence"/>
</dbReference>
<keyword evidence="5 7" id="KW-0378">Hydrolase</keyword>
<keyword evidence="3 7" id="KW-0479">Metal-binding</keyword>
<gene>
    <name evidence="7" type="primary">ybeY</name>
    <name evidence="8" type="ORF">UY98_C0003G0015</name>
</gene>
<dbReference type="InterPro" id="IPR023091">
    <property type="entry name" value="MetalPrtase_cat_dom_sf_prd"/>
</dbReference>
<evidence type="ECO:0000313" key="8">
    <source>
        <dbReference type="EMBL" id="KKW47885.1"/>
    </source>
</evidence>
<accession>A0A0G1YXH9</accession>
<evidence type="ECO:0000256" key="7">
    <source>
        <dbReference type="HAMAP-Rule" id="MF_00009"/>
    </source>
</evidence>
<organism evidence="8 9">
    <name type="scientific">Candidatus Kaiserbacteria bacterium GW2011_GWA2_58_9</name>
    <dbReference type="NCBI Taxonomy" id="1618672"/>
    <lineage>
        <taxon>Bacteria</taxon>
        <taxon>Candidatus Kaiseribacteriota</taxon>
    </lineage>
</organism>
<comment type="function">
    <text evidence="7">Single strand-specific metallo-endoribonuclease involved in late-stage 70S ribosome quality control and in maturation of the 3' terminus of the 16S rRNA.</text>
</comment>
<sequence>MNGEKNPVVEIRKTVRGASPQLPYEEIARGILGRRYELSLVICGDPLAKRVNRAYRKKTHAANVLSFSLDAREGEMFLNARAAAREAKRFGVPLRARLALLFIHGCLHLKGLRHGPKMEREEARIMRRFT</sequence>
<keyword evidence="4 7" id="KW-0255">Endonuclease</keyword>
<dbReference type="NCBIfam" id="TIGR00043">
    <property type="entry name" value="rRNA maturation RNase YbeY"/>
    <property type="match status" value="1"/>
</dbReference>